<reference evidence="2" key="1">
    <citation type="submission" date="2019-10" db="EMBL/GenBank/DDBJ databases">
        <title>Conservation and host-specific expression of non-tandemly repeated heterogenous ribosome RNA gene in arbuscular mycorrhizal fungi.</title>
        <authorList>
            <person name="Maeda T."/>
            <person name="Kobayashi Y."/>
            <person name="Nakagawa T."/>
            <person name="Ezawa T."/>
            <person name="Yamaguchi K."/>
            <person name="Bino T."/>
            <person name="Nishimoto Y."/>
            <person name="Shigenobu S."/>
            <person name="Kawaguchi M."/>
        </authorList>
    </citation>
    <scope>NUCLEOTIDE SEQUENCE</scope>
    <source>
        <strain evidence="2">HR1</strain>
    </source>
</reference>
<feature type="region of interest" description="Disordered" evidence="1">
    <location>
        <begin position="60"/>
        <end position="87"/>
    </location>
</feature>
<feature type="compositionally biased region" description="Basic and acidic residues" evidence="1">
    <location>
        <begin position="60"/>
        <end position="81"/>
    </location>
</feature>
<comment type="caution">
    <text evidence="2">The sequence shown here is derived from an EMBL/GenBank/DDBJ whole genome shotgun (WGS) entry which is preliminary data.</text>
</comment>
<gene>
    <name evidence="2" type="ORF">RCL2_003022500</name>
</gene>
<protein>
    <submittedName>
        <fullName evidence="2">Uncharacterized protein</fullName>
    </submittedName>
</protein>
<dbReference type="OrthoDB" id="2386207at2759"/>
<sequence length="87" mass="9804">MLKVRANPLFSAEVSESASPIPLTHDSNSSDDFKEVGLSNLLEVEDDYYKMLLKDCAKDWGETNESKSDDENNSKENDGYDRYGGYN</sequence>
<accession>A0A8H3MJG0</accession>
<evidence type="ECO:0000313" key="3">
    <source>
        <dbReference type="Proteomes" id="UP000615446"/>
    </source>
</evidence>
<dbReference type="EMBL" id="BLAL01000334">
    <property type="protein sequence ID" value="GET03920.1"/>
    <property type="molecule type" value="Genomic_DNA"/>
</dbReference>
<proteinExistence type="predicted"/>
<dbReference type="Proteomes" id="UP000615446">
    <property type="component" value="Unassembled WGS sequence"/>
</dbReference>
<dbReference type="AlphaFoldDB" id="A0A8H3MJG0"/>
<organism evidence="2 3">
    <name type="scientific">Rhizophagus clarus</name>
    <dbReference type="NCBI Taxonomy" id="94130"/>
    <lineage>
        <taxon>Eukaryota</taxon>
        <taxon>Fungi</taxon>
        <taxon>Fungi incertae sedis</taxon>
        <taxon>Mucoromycota</taxon>
        <taxon>Glomeromycotina</taxon>
        <taxon>Glomeromycetes</taxon>
        <taxon>Glomerales</taxon>
        <taxon>Glomeraceae</taxon>
        <taxon>Rhizophagus</taxon>
    </lineage>
</organism>
<evidence type="ECO:0000256" key="1">
    <source>
        <dbReference type="SAM" id="MobiDB-lite"/>
    </source>
</evidence>
<feature type="region of interest" description="Disordered" evidence="1">
    <location>
        <begin position="1"/>
        <end position="30"/>
    </location>
</feature>
<evidence type="ECO:0000313" key="2">
    <source>
        <dbReference type="EMBL" id="GET03920.1"/>
    </source>
</evidence>
<name>A0A8H3MJG0_9GLOM</name>